<dbReference type="EMBL" id="QXGC01000063">
    <property type="protein sequence ID" value="KAE9251812.1"/>
    <property type="molecule type" value="Genomic_DNA"/>
</dbReference>
<accession>A0A6G0PQ06</accession>
<gene>
    <name evidence="1" type="ORF">PF004_g2282</name>
</gene>
<comment type="caution">
    <text evidence="1">The sequence shown here is derived from an EMBL/GenBank/DDBJ whole genome shotgun (WGS) entry which is preliminary data.</text>
</comment>
<sequence length="39" mass="4186">MNQFQFKPKVPLKTPSALVTPAPADDLPVNALVAQSDHV</sequence>
<proteinExistence type="predicted"/>
<evidence type="ECO:0000313" key="1">
    <source>
        <dbReference type="EMBL" id="KAE9251812.1"/>
    </source>
</evidence>
<evidence type="ECO:0000313" key="2">
    <source>
        <dbReference type="Proteomes" id="UP000476176"/>
    </source>
</evidence>
<dbReference type="AlphaFoldDB" id="A0A6G0PQ06"/>
<name>A0A6G0PQ06_9STRA</name>
<protein>
    <submittedName>
        <fullName evidence="1">Uncharacterized protein</fullName>
    </submittedName>
</protein>
<dbReference type="Proteomes" id="UP000476176">
    <property type="component" value="Unassembled WGS sequence"/>
</dbReference>
<organism evidence="1 2">
    <name type="scientific">Phytophthora fragariae</name>
    <dbReference type="NCBI Taxonomy" id="53985"/>
    <lineage>
        <taxon>Eukaryota</taxon>
        <taxon>Sar</taxon>
        <taxon>Stramenopiles</taxon>
        <taxon>Oomycota</taxon>
        <taxon>Peronosporomycetes</taxon>
        <taxon>Peronosporales</taxon>
        <taxon>Peronosporaceae</taxon>
        <taxon>Phytophthora</taxon>
    </lineage>
</organism>
<reference evidence="1 2" key="1">
    <citation type="submission" date="2018-09" db="EMBL/GenBank/DDBJ databases">
        <title>Genomic investigation of the strawberry pathogen Phytophthora fragariae indicates pathogenicity is determined by transcriptional variation in three key races.</title>
        <authorList>
            <person name="Adams T.M."/>
            <person name="Armitage A.D."/>
            <person name="Sobczyk M.K."/>
            <person name="Bates H.J."/>
            <person name="Dunwell J.M."/>
            <person name="Nellist C.F."/>
            <person name="Harrison R.J."/>
        </authorList>
    </citation>
    <scope>NUCLEOTIDE SEQUENCE [LARGE SCALE GENOMIC DNA]</scope>
    <source>
        <strain evidence="1 2">BC-23</strain>
    </source>
</reference>